<evidence type="ECO:0000313" key="1">
    <source>
        <dbReference type="EMBL" id="TLM95048.1"/>
    </source>
</evidence>
<comment type="caution">
    <text evidence="1">The sequence shown here is derived from an EMBL/GenBank/DDBJ whole genome shotgun (WGS) entry which is preliminary data.</text>
</comment>
<keyword evidence="2" id="KW-1185">Reference proteome</keyword>
<reference evidence="1 2" key="1">
    <citation type="submission" date="2019-05" db="EMBL/GenBank/DDBJ databases">
        <title>Hymenobacter edaphi sp. nov., isolated from abandoned arsenic-contaminated farmland soil.</title>
        <authorList>
            <person name="Nie L."/>
        </authorList>
    </citation>
    <scope>NUCLEOTIDE SEQUENCE [LARGE SCALE GENOMIC DNA]</scope>
    <source>
        <strain evidence="1 2">1-3-3-8</strain>
    </source>
</reference>
<organism evidence="1 2">
    <name type="scientific">Hymenobacter jeollabukensis</name>
    <dbReference type="NCBI Taxonomy" id="2025313"/>
    <lineage>
        <taxon>Bacteria</taxon>
        <taxon>Pseudomonadati</taxon>
        <taxon>Bacteroidota</taxon>
        <taxon>Cytophagia</taxon>
        <taxon>Cytophagales</taxon>
        <taxon>Hymenobacteraceae</taxon>
        <taxon>Hymenobacter</taxon>
    </lineage>
</organism>
<dbReference type="Proteomes" id="UP000305517">
    <property type="component" value="Unassembled WGS sequence"/>
</dbReference>
<dbReference type="EMBL" id="VAJM01000002">
    <property type="protein sequence ID" value="TLM95048.1"/>
    <property type="molecule type" value="Genomic_DNA"/>
</dbReference>
<gene>
    <name evidence="1" type="ORF">FDY95_04405</name>
</gene>
<name>A0A5R8WTF8_9BACT</name>
<proteinExistence type="predicted"/>
<accession>A0A5R8WTF8</accession>
<evidence type="ECO:0000313" key="2">
    <source>
        <dbReference type="Proteomes" id="UP000305517"/>
    </source>
</evidence>
<dbReference type="OrthoDB" id="949867at2"/>
<dbReference type="AlphaFoldDB" id="A0A5R8WTF8"/>
<sequence>MGGGFTLSFDRIQKDETQSYLGFYVPGLAQAGPVALDQTADPYLGGANPAYGRYRYYSSLPYPDYRTGPDASGTLILTRFDTVACIAAGTFSFTGRYAASGQTVQLTEGRFDVRFAKQ</sequence>
<protein>
    <submittedName>
        <fullName evidence="1">Uncharacterized protein</fullName>
    </submittedName>
</protein>
<dbReference type="RefSeq" id="WP_138075526.1">
    <property type="nucleotide sequence ID" value="NZ_VAJM01000002.1"/>
</dbReference>